<feature type="region of interest" description="Disordered" evidence="1">
    <location>
        <begin position="18"/>
        <end position="38"/>
    </location>
</feature>
<evidence type="ECO:0000313" key="3">
    <source>
        <dbReference type="Proteomes" id="UP000886520"/>
    </source>
</evidence>
<accession>A0A9D4U6X9</accession>
<comment type="caution">
    <text evidence="2">The sequence shown here is derived from an EMBL/GenBank/DDBJ whole genome shotgun (WGS) entry which is preliminary data.</text>
</comment>
<dbReference type="EMBL" id="JABFUD020000022">
    <property type="protein sequence ID" value="KAI5062142.1"/>
    <property type="molecule type" value="Genomic_DNA"/>
</dbReference>
<feature type="compositionally biased region" description="Polar residues" evidence="1">
    <location>
        <begin position="27"/>
        <end position="37"/>
    </location>
</feature>
<dbReference type="AlphaFoldDB" id="A0A9D4U6X9"/>
<organism evidence="2 3">
    <name type="scientific">Adiantum capillus-veneris</name>
    <name type="common">Maidenhair fern</name>
    <dbReference type="NCBI Taxonomy" id="13818"/>
    <lineage>
        <taxon>Eukaryota</taxon>
        <taxon>Viridiplantae</taxon>
        <taxon>Streptophyta</taxon>
        <taxon>Embryophyta</taxon>
        <taxon>Tracheophyta</taxon>
        <taxon>Polypodiopsida</taxon>
        <taxon>Polypodiidae</taxon>
        <taxon>Polypodiales</taxon>
        <taxon>Pteridineae</taxon>
        <taxon>Pteridaceae</taxon>
        <taxon>Vittarioideae</taxon>
        <taxon>Adiantum</taxon>
    </lineage>
</organism>
<protein>
    <submittedName>
        <fullName evidence="2">Uncharacterized protein</fullName>
    </submittedName>
</protein>
<proteinExistence type="predicted"/>
<evidence type="ECO:0000313" key="2">
    <source>
        <dbReference type="EMBL" id="KAI5062142.1"/>
    </source>
</evidence>
<dbReference type="Proteomes" id="UP000886520">
    <property type="component" value="Chromosome 22"/>
</dbReference>
<keyword evidence="3" id="KW-1185">Reference proteome</keyword>
<sequence>MVEKVKLLSWLKLWHPSKKSTTDDVSEGSSNSLNYQKHGSHGLRHTLARYGRKGWMMHWKLLHLEKRSCAHTRDVCTEGPYQSQKQGTNRAPLAQLIVDPVCQRKNPHENSAKGSTLRVNIKEGIGRVANGDLDVLGFDLQQHKFGLKNRVLPLTAQEDIGFSTAYKLKTTLFSVDEERPISIASKEMERETFQKKGSLSFKKPSFSRISSTPVSPRSPSETKWKALLSCSSQSGSPRSPVCLQGPEWNSLMQESIHRKGSLSTMGSPWNSQAGGNKYHQTNRASSFKGSYKQGQWVTTDSDFVVLEL</sequence>
<gene>
    <name evidence="2" type="ORF">GOP47_0022681</name>
</gene>
<feature type="region of interest" description="Disordered" evidence="1">
    <location>
        <begin position="261"/>
        <end position="280"/>
    </location>
</feature>
<evidence type="ECO:0000256" key="1">
    <source>
        <dbReference type="SAM" id="MobiDB-lite"/>
    </source>
</evidence>
<name>A0A9D4U6X9_ADICA</name>
<dbReference type="OrthoDB" id="1969262at2759"/>
<reference evidence="2" key="1">
    <citation type="submission" date="2021-01" db="EMBL/GenBank/DDBJ databases">
        <title>Adiantum capillus-veneris genome.</title>
        <authorList>
            <person name="Fang Y."/>
            <person name="Liao Q."/>
        </authorList>
    </citation>
    <scope>NUCLEOTIDE SEQUENCE</scope>
    <source>
        <strain evidence="2">H3</strain>
        <tissue evidence="2">Leaf</tissue>
    </source>
</reference>